<dbReference type="AlphaFoldDB" id="A6FX74"/>
<feature type="transmembrane region" description="Helical" evidence="1">
    <location>
        <begin position="295"/>
        <end position="315"/>
    </location>
</feature>
<dbReference type="RefSeq" id="WP_006969073.1">
    <property type="nucleotide sequence ID" value="NZ_ABCS01000001.1"/>
</dbReference>
<organism evidence="2 3">
    <name type="scientific">Plesiocystis pacifica SIR-1</name>
    <dbReference type="NCBI Taxonomy" id="391625"/>
    <lineage>
        <taxon>Bacteria</taxon>
        <taxon>Pseudomonadati</taxon>
        <taxon>Myxococcota</taxon>
        <taxon>Polyangia</taxon>
        <taxon>Nannocystales</taxon>
        <taxon>Nannocystaceae</taxon>
        <taxon>Plesiocystis</taxon>
    </lineage>
</organism>
<name>A6FX74_9BACT</name>
<dbReference type="STRING" id="391625.PPSIR1_05508"/>
<accession>A6FX74</accession>
<keyword evidence="1" id="KW-0472">Membrane</keyword>
<dbReference type="OrthoDB" id="3182597at2"/>
<keyword evidence="1" id="KW-1133">Transmembrane helix</keyword>
<gene>
    <name evidence="2" type="ORF">PPSIR1_05508</name>
</gene>
<evidence type="ECO:0008006" key="4">
    <source>
        <dbReference type="Google" id="ProtNLM"/>
    </source>
</evidence>
<evidence type="ECO:0000313" key="2">
    <source>
        <dbReference type="EMBL" id="EDM81898.1"/>
    </source>
</evidence>
<dbReference type="eggNOG" id="COG1594">
    <property type="taxonomic scope" value="Bacteria"/>
</dbReference>
<protein>
    <recommendedName>
        <fullName evidence="4">Primosomal protein N' (Replication factor Y)-superfamily II helicase</fullName>
    </recommendedName>
</protein>
<dbReference type="Proteomes" id="UP000005801">
    <property type="component" value="Unassembled WGS sequence"/>
</dbReference>
<proteinExistence type="predicted"/>
<keyword evidence="3" id="KW-1185">Reference proteome</keyword>
<evidence type="ECO:0000256" key="1">
    <source>
        <dbReference type="SAM" id="Phobius"/>
    </source>
</evidence>
<evidence type="ECO:0000313" key="3">
    <source>
        <dbReference type="Proteomes" id="UP000005801"/>
    </source>
</evidence>
<reference evidence="2 3" key="1">
    <citation type="submission" date="2007-06" db="EMBL/GenBank/DDBJ databases">
        <authorList>
            <person name="Shimkets L."/>
            <person name="Ferriera S."/>
            <person name="Johnson J."/>
            <person name="Kravitz S."/>
            <person name="Beeson K."/>
            <person name="Sutton G."/>
            <person name="Rogers Y.-H."/>
            <person name="Friedman R."/>
            <person name="Frazier M."/>
            <person name="Venter J.C."/>
        </authorList>
    </citation>
    <scope>NUCLEOTIDE SEQUENCE [LARGE SCALE GENOMIC DNA]</scope>
    <source>
        <strain evidence="2 3">SIR-1</strain>
    </source>
</reference>
<comment type="caution">
    <text evidence="2">The sequence shown here is derived from an EMBL/GenBank/DDBJ whole genome shotgun (WGS) entry which is preliminary data.</text>
</comment>
<dbReference type="EMBL" id="ABCS01000001">
    <property type="protein sequence ID" value="EDM81898.1"/>
    <property type="molecule type" value="Genomic_DNA"/>
</dbReference>
<keyword evidence="1" id="KW-0812">Transmembrane</keyword>
<sequence length="334" mass="36572">MPTAERPHQVRSCTGCGATVEFGRDGLSTRCPYCCSSLVDAERGAAGVDAVVPFRVPSRGALDQLRAHVARGSWAGFWAPKWVGELIERGPMREDGRGPHGGLRGVLVPFWVYEGVVRSDYHARVGVDWTRELTRKNKDGESETKEIRETEWFRLTGSAVNQIEDHLVCASVGLPKAEAQGLGSYDLGWAVDFDPRLLSGFEAELPSIGERRGDAEARAEMREAEAKRIVDELLPGDHNRLSTIQTAVELHGRRLVLLPVWIASYRQDASEVLRLVVNGQTGQVGGRVPVDWRKVAVAVTIVALLAGLIALVGWWQGWWPEPDGLAQLARGGTA</sequence>